<evidence type="ECO:0000313" key="2">
    <source>
        <dbReference type="EMBL" id="SDG25715.1"/>
    </source>
</evidence>
<reference evidence="2 3" key="1">
    <citation type="submission" date="2016-10" db="EMBL/GenBank/DDBJ databases">
        <authorList>
            <person name="de Groot N.N."/>
        </authorList>
    </citation>
    <scope>NUCLEOTIDE SEQUENCE [LARGE SCALE GENOMIC DNA]</scope>
    <source>
        <strain evidence="2 3">DSM 25584</strain>
    </source>
</reference>
<feature type="chain" id="PRO_5011666702" description="Nuclease homologue" evidence="1">
    <location>
        <begin position="22"/>
        <end position="68"/>
    </location>
</feature>
<keyword evidence="3" id="KW-1185">Reference proteome</keyword>
<evidence type="ECO:0008006" key="4">
    <source>
        <dbReference type="Google" id="ProtNLM"/>
    </source>
</evidence>
<sequence length="68" mass="6708">MAVTYRGLAVAAAMAVSVGLAGQVADAAALTGKARVTDGDTVVVGGKDIRLQGVDAPETESCATTEKT</sequence>
<protein>
    <recommendedName>
        <fullName evidence="4">Nuclease homologue</fullName>
    </recommendedName>
</protein>
<dbReference type="SUPFAM" id="SSF50199">
    <property type="entry name" value="Staphylococcal nuclease"/>
    <property type="match status" value="1"/>
</dbReference>
<keyword evidence="1" id="KW-0732">Signal</keyword>
<name>A0A1G7SRM6_9PROT</name>
<proteinExistence type="predicted"/>
<evidence type="ECO:0000256" key="1">
    <source>
        <dbReference type="SAM" id="SignalP"/>
    </source>
</evidence>
<dbReference type="EMBL" id="FNCE01000007">
    <property type="protein sequence ID" value="SDG25715.1"/>
    <property type="molecule type" value="Genomic_DNA"/>
</dbReference>
<dbReference type="Proteomes" id="UP000199415">
    <property type="component" value="Unassembled WGS sequence"/>
</dbReference>
<evidence type="ECO:0000313" key="3">
    <source>
        <dbReference type="Proteomes" id="UP000199415"/>
    </source>
</evidence>
<dbReference type="AlphaFoldDB" id="A0A1G7SRM6"/>
<feature type="signal peptide" evidence="1">
    <location>
        <begin position="1"/>
        <end position="21"/>
    </location>
</feature>
<organism evidence="2 3">
    <name type="scientific">Limimonas halophila</name>
    <dbReference type="NCBI Taxonomy" id="1082479"/>
    <lineage>
        <taxon>Bacteria</taxon>
        <taxon>Pseudomonadati</taxon>
        <taxon>Pseudomonadota</taxon>
        <taxon>Alphaproteobacteria</taxon>
        <taxon>Rhodospirillales</taxon>
        <taxon>Rhodovibrionaceae</taxon>
        <taxon>Limimonas</taxon>
    </lineage>
</organism>
<gene>
    <name evidence="2" type="ORF">SAMN05216241_107123</name>
</gene>
<dbReference type="InterPro" id="IPR035437">
    <property type="entry name" value="SNase_OB-fold_sf"/>
</dbReference>
<dbReference type="Gene3D" id="2.40.50.90">
    <property type="match status" value="1"/>
</dbReference>
<accession>A0A1G7SRM6</accession>